<sequence length="227" mass="26992">MIEVPSNSLKKYFHELGTLEEIAVPKRIAQQKRLFSKGEVNMFQGEGIDKFLNLTIKGLNMYHYDFGIVYPKKEYVYPIFLYQVIIAPQRILALVHYAFEDLEKAESMEGIQALLQEEAKHVEMLLSEFEPQEFIQGKVVPNRFNGLIRVKEGETGYQLIAKLFDIWHEGMLQQGKSNSKDEMQQHQQWFEDFRKHFYRNDYGYSSSKRYMGEKWTKEVFEKYLFDL</sequence>
<comment type="caution">
    <text evidence="1">The sequence shown here is derived from an EMBL/GenBank/DDBJ whole genome shotgun (WGS) entry which is preliminary data.</text>
</comment>
<name>A0ABS2NS58_9FIRM</name>
<dbReference type="Proteomes" id="UP001314796">
    <property type="component" value="Unassembled WGS sequence"/>
</dbReference>
<dbReference type="RefSeq" id="WP_204403375.1">
    <property type="nucleotide sequence ID" value="NZ_JAFBEE010000017.1"/>
</dbReference>
<protein>
    <submittedName>
        <fullName evidence="1">Uncharacterized protein</fullName>
    </submittedName>
</protein>
<proteinExistence type="predicted"/>
<reference evidence="1 2" key="1">
    <citation type="submission" date="2021-01" db="EMBL/GenBank/DDBJ databases">
        <title>Genomic Encyclopedia of Type Strains, Phase IV (KMG-IV): sequencing the most valuable type-strain genomes for metagenomic binning, comparative biology and taxonomic classification.</title>
        <authorList>
            <person name="Goeker M."/>
        </authorList>
    </citation>
    <scope>NUCLEOTIDE SEQUENCE [LARGE SCALE GENOMIC DNA]</scope>
    <source>
        <strain evidence="1 2">DSM 25890</strain>
    </source>
</reference>
<dbReference type="EMBL" id="JAFBEE010000017">
    <property type="protein sequence ID" value="MBM7615783.1"/>
    <property type="molecule type" value="Genomic_DNA"/>
</dbReference>
<accession>A0ABS2NS58</accession>
<gene>
    <name evidence="1" type="ORF">JOC73_002357</name>
</gene>
<keyword evidence="2" id="KW-1185">Reference proteome</keyword>
<evidence type="ECO:0000313" key="1">
    <source>
        <dbReference type="EMBL" id="MBM7615783.1"/>
    </source>
</evidence>
<organism evidence="1 2">
    <name type="scientific">Alkaliphilus hydrothermalis</name>
    <dbReference type="NCBI Taxonomy" id="1482730"/>
    <lineage>
        <taxon>Bacteria</taxon>
        <taxon>Bacillati</taxon>
        <taxon>Bacillota</taxon>
        <taxon>Clostridia</taxon>
        <taxon>Peptostreptococcales</taxon>
        <taxon>Natronincolaceae</taxon>
        <taxon>Alkaliphilus</taxon>
    </lineage>
</organism>
<dbReference type="Gene3D" id="3.40.1500.20">
    <property type="match status" value="1"/>
</dbReference>
<evidence type="ECO:0000313" key="2">
    <source>
        <dbReference type="Proteomes" id="UP001314796"/>
    </source>
</evidence>